<feature type="binding site" evidence="7">
    <location>
        <position position="91"/>
    </location>
    <ligand>
        <name>[2Fe-2S] cluster</name>
        <dbReference type="ChEBI" id="CHEBI:190135"/>
    </ligand>
</feature>
<dbReference type="InterPro" id="IPR041921">
    <property type="entry name" value="NuoE_N"/>
</dbReference>
<dbReference type="Gene3D" id="1.10.10.1590">
    <property type="entry name" value="NADH-quinone oxidoreductase subunit E"/>
    <property type="match status" value="1"/>
</dbReference>
<proteinExistence type="inferred from homology"/>
<reference evidence="8 9" key="1">
    <citation type="submission" date="2016-10" db="EMBL/GenBank/DDBJ databases">
        <authorList>
            <person name="de Groot N.N."/>
        </authorList>
    </citation>
    <scope>NUCLEOTIDE SEQUENCE [LARGE SCALE GENOMIC DNA]</scope>
    <source>
        <strain evidence="8 9">CGMCC 1.5058</strain>
    </source>
</reference>
<gene>
    <name evidence="8" type="ORF">SAMN05421804_10147</name>
</gene>
<dbReference type="Proteomes" id="UP000183255">
    <property type="component" value="Unassembled WGS sequence"/>
</dbReference>
<evidence type="ECO:0000256" key="4">
    <source>
        <dbReference type="ARBA" id="ARBA00023004"/>
    </source>
</evidence>
<feature type="binding site" evidence="7">
    <location>
        <position position="136"/>
    </location>
    <ligand>
        <name>[2Fe-2S] cluster</name>
        <dbReference type="ChEBI" id="CHEBI:190135"/>
    </ligand>
</feature>
<dbReference type="InterPro" id="IPR042128">
    <property type="entry name" value="NuoE_dom"/>
</dbReference>
<dbReference type="PANTHER" id="PTHR43342:SF2">
    <property type="entry name" value="POTENTIAL NAD-REDUCING HYDROGENASE SUBUNIT"/>
    <property type="match status" value="1"/>
</dbReference>
<accession>A0A1G8FV31</accession>
<comment type="cofactor">
    <cofactor evidence="7">
        <name>[2Fe-2S] cluster</name>
        <dbReference type="ChEBI" id="CHEBI:190135"/>
    </cofactor>
    <text evidence="7">Binds 1 [2Fe-2S] cluster.</text>
</comment>
<evidence type="ECO:0000256" key="1">
    <source>
        <dbReference type="ARBA" id="ARBA00010643"/>
    </source>
</evidence>
<keyword evidence="3 7" id="KW-0479">Metal-binding</keyword>
<keyword evidence="5 7" id="KW-0411">Iron-sulfur</keyword>
<keyword evidence="2 7" id="KW-0001">2Fe-2S</keyword>
<feature type="binding site" evidence="7">
    <location>
        <position position="132"/>
    </location>
    <ligand>
        <name>[2Fe-2S] cluster</name>
        <dbReference type="ChEBI" id="CHEBI:190135"/>
    </ligand>
</feature>
<dbReference type="CDD" id="cd03064">
    <property type="entry name" value="TRX_Fd_NuoE"/>
    <property type="match status" value="1"/>
</dbReference>
<dbReference type="GO" id="GO:0051537">
    <property type="term" value="F:2 iron, 2 sulfur cluster binding"/>
    <property type="evidence" value="ECO:0007669"/>
    <property type="project" value="UniProtKB-KW"/>
</dbReference>
<protein>
    <submittedName>
        <fullName evidence="8">NADH-quinone oxidoreductase subunit E/NADP-reducing hydrogenase subunit HndA</fullName>
    </submittedName>
</protein>
<evidence type="ECO:0000256" key="3">
    <source>
        <dbReference type="ARBA" id="ARBA00022723"/>
    </source>
</evidence>
<dbReference type="InterPro" id="IPR036249">
    <property type="entry name" value="Thioredoxin-like_sf"/>
</dbReference>
<dbReference type="GO" id="GO:0016491">
    <property type="term" value="F:oxidoreductase activity"/>
    <property type="evidence" value="ECO:0007669"/>
    <property type="project" value="InterPro"/>
</dbReference>
<evidence type="ECO:0000256" key="2">
    <source>
        <dbReference type="ARBA" id="ARBA00022714"/>
    </source>
</evidence>
<dbReference type="PIRSF" id="PIRSF000216">
    <property type="entry name" value="NADH_DH_24kDa"/>
    <property type="match status" value="1"/>
</dbReference>
<name>A0A1G8FV31_9CLOT</name>
<dbReference type="EMBL" id="FNDZ01000001">
    <property type="protein sequence ID" value="SDH86004.1"/>
    <property type="molecule type" value="Genomic_DNA"/>
</dbReference>
<evidence type="ECO:0000256" key="7">
    <source>
        <dbReference type="PIRSR" id="PIRSR000216-1"/>
    </source>
</evidence>
<dbReference type="SUPFAM" id="SSF52833">
    <property type="entry name" value="Thioredoxin-like"/>
    <property type="match status" value="1"/>
</dbReference>
<dbReference type="InterPro" id="IPR028431">
    <property type="entry name" value="NADP_DH_HndA-like"/>
</dbReference>
<dbReference type="AlphaFoldDB" id="A0A1G8FV31"/>
<evidence type="ECO:0000313" key="8">
    <source>
        <dbReference type="EMBL" id="SDH86004.1"/>
    </source>
</evidence>
<dbReference type="RefSeq" id="WP_051651399.1">
    <property type="nucleotide sequence ID" value="NZ_DAMANS010000003.1"/>
</dbReference>
<sequence>MNTHQILTDTPDFPEDKIRQLHEYIDSIDDREHLLIHILHKAQEIFGYLPPELQLYIARTLNIPASKVFGVVSFYSYFTQEKRGKHTISVCLGTACFVKGSAQMRDELSSMLQTDAHGTTKDGQFTLKEIRCIGACGLAPALMVDQKVYGHINHDNIQTILQLYKEDSHD</sequence>
<evidence type="ECO:0000256" key="5">
    <source>
        <dbReference type="ARBA" id="ARBA00023014"/>
    </source>
</evidence>
<dbReference type="PANTHER" id="PTHR43342">
    <property type="entry name" value="NADH-QUINONE OXIDOREDUCTASE, E SUBUNIT"/>
    <property type="match status" value="1"/>
</dbReference>
<organism evidence="8 9">
    <name type="scientific">Proteiniclasticum ruminis</name>
    <dbReference type="NCBI Taxonomy" id="398199"/>
    <lineage>
        <taxon>Bacteria</taxon>
        <taxon>Bacillati</taxon>
        <taxon>Bacillota</taxon>
        <taxon>Clostridia</taxon>
        <taxon>Eubacteriales</taxon>
        <taxon>Clostridiaceae</taxon>
        <taxon>Proteiniclasticum</taxon>
    </lineage>
</organism>
<evidence type="ECO:0000256" key="6">
    <source>
        <dbReference type="ARBA" id="ARBA00034078"/>
    </source>
</evidence>
<comment type="cofactor">
    <cofactor evidence="6">
        <name>[2Fe-2S] cluster</name>
        <dbReference type="ChEBI" id="CHEBI:190135"/>
    </cofactor>
</comment>
<dbReference type="Gene3D" id="3.40.30.10">
    <property type="entry name" value="Glutaredoxin"/>
    <property type="match status" value="1"/>
</dbReference>
<evidence type="ECO:0000313" key="9">
    <source>
        <dbReference type="Proteomes" id="UP000183255"/>
    </source>
</evidence>
<keyword evidence="4 7" id="KW-0408">Iron</keyword>
<dbReference type="InterPro" id="IPR002023">
    <property type="entry name" value="NuoE-like"/>
</dbReference>
<feature type="binding site" evidence="7">
    <location>
        <position position="96"/>
    </location>
    <ligand>
        <name>[2Fe-2S] cluster</name>
        <dbReference type="ChEBI" id="CHEBI:190135"/>
    </ligand>
</feature>
<comment type="similarity">
    <text evidence="1">Belongs to the complex I 24 kDa subunit family.</text>
</comment>
<dbReference type="Pfam" id="PF01257">
    <property type="entry name" value="2Fe-2S_thioredx"/>
    <property type="match status" value="1"/>
</dbReference>
<dbReference type="GO" id="GO:0046872">
    <property type="term" value="F:metal ion binding"/>
    <property type="evidence" value="ECO:0007669"/>
    <property type="project" value="UniProtKB-KW"/>
</dbReference>